<organism evidence="2 3">
    <name type="scientific">Candidatus Nitrospira nitrosa</name>
    <dbReference type="NCBI Taxonomy" id="1742972"/>
    <lineage>
        <taxon>Bacteria</taxon>
        <taxon>Pseudomonadati</taxon>
        <taxon>Nitrospirota</taxon>
        <taxon>Nitrospiria</taxon>
        <taxon>Nitrospirales</taxon>
        <taxon>Nitrospiraceae</taxon>
        <taxon>Nitrospira</taxon>
    </lineage>
</organism>
<dbReference type="EMBL" id="CZQA01000011">
    <property type="protein sequence ID" value="CUS38377.1"/>
    <property type="molecule type" value="Genomic_DNA"/>
</dbReference>
<feature type="transmembrane region" description="Helical" evidence="1">
    <location>
        <begin position="12"/>
        <end position="37"/>
    </location>
</feature>
<evidence type="ECO:0000313" key="2">
    <source>
        <dbReference type="EMBL" id="CUS38377.1"/>
    </source>
</evidence>
<evidence type="ECO:0000313" key="3">
    <source>
        <dbReference type="Proteomes" id="UP000199032"/>
    </source>
</evidence>
<sequence>MTPQHEPLPWRAIARGIVIVYGVIFLAGMLLAALGITPQIDPGMYPLLALLVGAISVAVALRMTDTTRPACLVVMGGGIWLLSGTAVLLDAQSLAGWFQSSLSIAATMFLGRLLLGTLHETPVQSSYAPIVRSMTQPRR</sequence>
<dbReference type="AlphaFoldDB" id="A0A0S4LN54"/>
<evidence type="ECO:0008006" key="4">
    <source>
        <dbReference type="Google" id="ProtNLM"/>
    </source>
</evidence>
<keyword evidence="3" id="KW-1185">Reference proteome</keyword>
<keyword evidence="1" id="KW-1133">Transmembrane helix</keyword>
<dbReference type="STRING" id="1742972.COMA1_50072"/>
<keyword evidence="1" id="KW-0472">Membrane</keyword>
<reference evidence="2 3" key="1">
    <citation type="submission" date="2015-10" db="EMBL/GenBank/DDBJ databases">
        <authorList>
            <person name="Gilbert D.G."/>
        </authorList>
    </citation>
    <scope>NUCLEOTIDE SEQUENCE [LARGE SCALE GENOMIC DNA]</scope>
    <source>
        <strain evidence="2">COMA1</strain>
    </source>
</reference>
<dbReference type="Proteomes" id="UP000199032">
    <property type="component" value="Unassembled WGS sequence"/>
</dbReference>
<protein>
    <recommendedName>
        <fullName evidence="4">Transmembrane protein</fullName>
    </recommendedName>
</protein>
<dbReference type="RefSeq" id="WP_090750762.1">
    <property type="nucleotide sequence ID" value="NZ_CZQA01000011.1"/>
</dbReference>
<name>A0A0S4LN54_9BACT</name>
<gene>
    <name evidence="2" type="ORF">COMA1_50072</name>
</gene>
<feature type="transmembrane region" description="Helical" evidence="1">
    <location>
        <begin position="70"/>
        <end position="89"/>
    </location>
</feature>
<feature type="transmembrane region" description="Helical" evidence="1">
    <location>
        <begin position="95"/>
        <end position="115"/>
    </location>
</feature>
<proteinExistence type="predicted"/>
<evidence type="ECO:0000256" key="1">
    <source>
        <dbReference type="SAM" id="Phobius"/>
    </source>
</evidence>
<keyword evidence="1" id="KW-0812">Transmembrane</keyword>
<accession>A0A0S4LN54</accession>
<feature type="transmembrane region" description="Helical" evidence="1">
    <location>
        <begin position="43"/>
        <end position="63"/>
    </location>
</feature>